<gene>
    <name evidence="3" type="ORF">O181_001889</name>
</gene>
<dbReference type="InterPro" id="IPR038717">
    <property type="entry name" value="Tc1-like_DDE_dom"/>
</dbReference>
<feature type="domain" description="Tc1-like transposase DDE" evidence="2">
    <location>
        <begin position="167"/>
        <end position="327"/>
    </location>
</feature>
<dbReference type="OrthoDB" id="2431447at2759"/>
<feature type="domain" description="Transposase Tc1-like" evidence="1">
    <location>
        <begin position="90"/>
        <end position="158"/>
    </location>
</feature>
<dbReference type="PANTHER" id="PTHR47326">
    <property type="entry name" value="TRANSPOSABLE ELEMENT TC3 TRANSPOSASE-LIKE PROTEIN"/>
    <property type="match status" value="1"/>
</dbReference>
<dbReference type="Gene3D" id="1.10.10.10">
    <property type="entry name" value="Winged helix-like DNA-binding domain superfamily/Winged helix DNA-binding domain"/>
    <property type="match status" value="1"/>
</dbReference>
<dbReference type="AlphaFoldDB" id="A0A9Q3GCB9"/>
<dbReference type="InterPro" id="IPR036397">
    <property type="entry name" value="RNaseH_sf"/>
</dbReference>
<dbReference type="Pfam" id="PF13358">
    <property type="entry name" value="DDE_3"/>
    <property type="match status" value="1"/>
</dbReference>
<dbReference type="Proteomes" id="UP000765509">
    <property type="component" value="Unassembled WGS sequence"/>
</dbReference>
<dbReference type="PANTHER" id="PTHR47326:SF1">
    <property type="entry name" value="HTH PSQ-TYPE DOMAIN-CONTAINING PROTEIN"/>
    <property type="match status" value="1"/>
</dbReference>
<evidence type="ECO:0000313" key="3">
    <source>
        <dbReference type="EMBL" id="MBW0462174.1"/>
    </source>
</evidence>
<reference evidence="3" key="1">
    <citation type="submission" date="2021-03" db="EMBL/GenBank/DDBJ databases">
        <title>Draft genome sequence of rust myrtle Austropuccinia psidii MF-1, a brazilian biotype.</title>
        <authorList>
            <person name="Quecine M.C."/>
            <person name="Pachon D.M.R."/>
            <person name="Bonatelli M.L."/>
            <person name="Correr F.H."/>
            <person name="Franceschini L.M."/>
            <person name="Leite T.F."/>
            <person name="Margarido G.R.A."/>
            <person name="Almeida C.A."/>
            <person name="Ferrarezi J.A."/>
            <person name="Labate C.A."/>
        </authorList>
    </citation>
    <scope>NUCLEOTIDE SEQUENCE</scope>
    <source>
        <strain evidence="3">MF-1</strain>
    </source>
</reference>
<dbReference type="Pfam" id="PF01498">
    <property type="entry name" value="HTH_Tnp_Tc3_2"/>
    <property type="match status" value="1"/>
</dbReference>
<dbReference type="InterPro" id="IPR047655">
    <property type="entry name" value="Transpos_IS630-like"/>
</dbReference>
<dbReference type="SUPFAM" id="SSF46689">
    <property type="entry name" value="Homeodomain-like"/>
    <property type="match status" value="1"/>
</dbReference>
<keyword evidence="4" id="KW-1185">Reference proteome</keyword>
<evidence type="ECO:0000313" key="4">
    <source>
        <dbReference type="Proteomes" id="UP000765509"/>
    </source>
</evidence>
<dbReference type="NCBIfam" id="NF033545">
    <property type="entry name" value="transpos_IS630"/>
    <property type="match status" value="1"/>
</dbReference>
<dbReference type="EMBL" id="AVOT02000296">
    <property type="protein sequence ID" value="MBW0462174.1"/>
    <property type="molecule type" value="Genomic_DNA"/>
</dbReference>
<proteinExistence type="predicted"/>
<organism evidence="3 4">
    <name type="scientific">Austropuccinia psidii MF-1</name>
    <dbReference type="NCBI Taxonomy" id="1389203"/>
    <lineage>
        <taxon>Eukaryota</taxon>
        <taxon>Fungi</taxon>
        <taxon>Dikarya</taxon>
        <taxon>Basidiomycota</taxon>
        <taxon>Pucciniomycotina</taxon>
        <taxon>Pucciniomycetes</taxon>
        <taxon>Pucciniales</taxon>
        <taxon>Sphaerophragmiaceae</taxon>
        <taxon>Austropuccinia</taxon>
    </lineage>
</organism>
<dbReference type="InterPro" id="IPR036388">
    <property type="entry name" value="WH-like_DNA-bd_sf"/>
</dbReference>
<comment type="caution">
    <text evidence="3">The sequence shown here is derived from an EMBL/GenBank/DDBJ whole genome shotgun (WGS) entry which is preliminary data.</text>
</comment>
<evidence type="ECO:0008006" key="5">
    <source>
        <dbReference type="Google" id="ProtNLM"/>
    </source>
</evidence>
<dbReference type="Gene3D" id="3.30.420.10">
    <property type="entry name" value="Ribonuclease H-like superfamily/Ribonuclease H"/>
    <property type="match status" value="1"/>
</dbReference>
<name>A0A9Q3GCB9_9BASI</name>
<dbReference type="InterPro" id="IPR002492">
    <property type="entry name" value="Transposase_Tc1-like"/>
</dbReference>
<protein>
    <recommendedName>
        <fullName evidence="5">Tc1-like transposase DDE domain-containing protein</fullName>
    </recommendedName>
</protein>
<dbReference type="GO" id="GO:0015074">
    <property type="term" value="P:DNA integration"/>
    <property type="evidence" value="ECO:0007669"/>
    <property type="project" value="InterPro"/>
</dbReference>
<evidence type="ECO:0000259" key="1">
    <source>
        <dbReference type="Pfam" id="PF01498"/>
    </source>
</evidence>
<evidence type="ECO:0000259" key="2">
    <source>
        <dbReference type="Pfam" id="PF13358"/>
    </source>
</evidence>
<dbReference type="InterPro" id="IPR009057">
    <property type="entry name" value="Homeodomain-like_sf"/>
</dbReference>
<dbReference type="GO" id="GO:0006313">
    <property type="term" value="P:DNA transposition"/>
    <property type="evidence" value="ECO:0007669"/>
    <property type="project" value="InterPro"/>
</dbReference>
<sequence>MQIGLFKEHHLMPCNHPTDNCPPIMPYLDVETCGRIVGMRQAGLSFQAIGQLAGVPLTTIYNTVTKYQQIGTVQTQRKTGRPTILKDRDRRQLSRIITHCRRLTVAQVTNLMTENVSTRTIQREIHKLGKASRIAPRKPYLRPQDFQARLLFAQAHVHWGIDDWAKVLWTDESAFELGKKADRVRVWRTPQEKWLLENLAVNHRSGRQTIMVWGGICAADRSRIAFLEGRMTSAQLIWQVYQPVLFPFIKQMEQAPWIMGRHRLIVMEDNAPIHTATLSNQWRQQHGIRKMQWPAHSPDLNPIKNVWKIMKSAISKLYQPQTIDELRVAIQSAWDDVPRDTLDDLLLSMRRRMEMVIAQSGGPTSY</sequence>
<dbReference type="GO" id="GO:0003677">
    <property type="term" value="F:DNA binding"/>
    <property type="evidence" value="ECO:0007669"/>
    <property type="project" value="InterPro"/>
</dbReference>
<accession>A0A9Q3GCB9</accession>